<accession>A0AAJ8LEP3</accession>
<dbReference type="RefSeq" id="XP_019009491.2">
    <property type="nucleotide sequence ID" value="XM_019157851.2"/>
</dbReference>
<protein>
    <submittedName>
        <fullName evidence="1">Uncharacterized protein</fullName>
    </submittedName>
</protein>
<evidence type="ECO:0000313" key="1">
    <source>
        <dbReference type="EMBL" id="WWC73835.1"/>
    </source>
</evidence>
<keyword evidence="2" id="KW-1185">Reference proteome</keyword>
<reference evidence="1" key="1">
    <citation type="submission" date="2013-07" db="EMBL/GenBank/DDBJ databases">
        <authorList>
            <consortium name="The Broad Institute Genome Sequencing Platform"/>
            <person name="Cuomo C."/>
            <person name="Litvintseva A."/>
            <person name="Chen Y."/>
            <person name="Heitman J."/>
            <person name="Sun S."/>
            <person name="Springer D."/>
            <person name="Dromer F."/>
            <person name="Young S.K."/>
            <person name="Zeng Q."/>
            <person name="Gargeya S."/>
            <person name="Fitzgerald M."/>
            <person name="Abouelleil A."/>
            <person name="Alvarado L."/>
            <person name="Berlin A.M."/>
            <person name="Chapman S.B."/>
            <person name="Dewar J."/>
            <person name="Goldberg J."/>
            <person name="Griggs A."/>
            <person name="Gujja S."/>
            <person name="Hansen M."/>
            <person name="Howarth C."/>
            <person name="Imamovic A."/>
            <person name="Larimer J."/>
            <person name="McCowan C."/>
            <person name="Murphy C."/>
            <person name="Pearson M."/>
            <person name="Priest M."/>
            <person name="Roberts A."/>
            <person name="Saif S."/>
            <person name="Shea T."/>
            <person name="Sykes S."/>
            <person name="Wortman J."/>
            <person name="Nusbaum C."/>
            <person name="Birren B."/>
        </authorList>
    </citation>
    <scope>NUCLEOTIDE SEQUENCE</scope>
    <source>
        <strain evidence="1">CBS 10737</strain>
    </source>
</reference>
<reference evidence="1" key="2">
    <citation type="submission" date="2024-02" db="EMBL/GenBank/DDBJ databases">
        <title>Comparative genomics of Cryptococcus and Kwoniella reveals pathogenesis evolution and contrasting modes of karyotype evolution via chromosome fusion or intercentromeric recombination.</title>
        <authorList>
            <person name="Coelho M.A."/>
            <person name="David-Palma M."/>
            <person name="Shea T."/>
            <person name="Bowers K."/>
            <person name="McGinley-Smith S."/>
            <person name="Mohammad A.W."/>
            <person name="Gnirke A."/>
            <person name="Yurkov A.M."/>
            <person name="Nowrousian M."/>
            <person name="Sun S."/>
            <person name="Cuomo C.A."/>
            <person name="Heitman J."/>
        </authorList>
    </citation>
    <scope>NUCLEOTIDE SEQUENCE</scope>
    <source>
        <strain evidence="1">CBS 10737</strain>
    </source>
</reference>
<dbReference type="Proteomes" id="UP000094020">
    <property type="component" value="Chromosome 11"/>
</dbReference>
<evidence type="ECO:0000313" key="2">
    <source>
        <dbReference type="Proteomes" id="UP000094020"/>
    </source>
</evidence>
<dbReference type="GeneID" id="30174509"/>
<sequence>MSSEYRVEFHRPIRPTLKPLTNIEDSKITNIPEFQLLKSLRSFSNSSNTSTSSNSSTYSRLADDILDKFVNQDSHSIIDLWSGGNIRLNGRNLTSTPRDSEDLLNALKNDERFEFVKLIFFDNEGEDWKISFRRTSVKFSSPVISDSE</sequence>
<organism evidence="1 2">
    <name type="scientific">Kwoniella pini CBS 10737</name>
    <dbReference type="NCBI Taxonomy" id="1296096"/>
    <lineage>
        <taxon>Eukaryota</taxon>
        <taxon>Fungi</taxon>
        <taxon>Dikarya</taxon>
        <taxon>Basidiomycota</taxon>
        <taxon>Agaricomycotina</taxon>
        <taxon>Tremellomycetes</taxon>
        <taxon>Tremellales</taxon>
        <taxon>Cryptococcaceae</taxon>
        <taxon>Kwoniella</taxon>
    </lineage>
</organism>
<gene>
    <name evidence="1" type="ORF">I206_107807</name>
</gene>
<dbReference type="EMBL" id="CP144529">
    <property type="protein sequence ID" value="WWC73835.1"/>
    <property type="molecule type" value="Genomic_DNA"/>
</dbReference>
<proteinExistence type="predicted"/>
<name>A0AAJ8LEP3_9TREE</name>
<dbReference type="AlphaFoldDB" id="A0AAJ8LEP3"/>
<dbReference type="KEGG" id="kpin:30174509"/>